<comment type="caution">
    <text evidence="1">The sequence shown here is derived from an EMBL/GenBank/DDBJ whole genome shotgun (WGS) entry which is preliminary data.</text>
</comment>
<dbReference type="InterPro" id="IPR013785">
    <property type="entry name" value="Aldolase_TIM"/>
</dbReference>
<dbReference type="Gene3D" id="3.20.20.70">
    <property type="entry name" value="Aldolase class I"/>
    <property type="match status" value="1"/>
</dbReference>
<evidence type="ECO:0000313" key="2">
    <source>
        <dbReference type="Proteomes" id="UP000660380"/>
    </source>
</evidence>
<evidence type="ECO:0000313" key="1">
    <source>
        <dbReference type="EMBL" id="MBD2606803.1"/>
    </source>
</evidence>
<keyword evidence="2" id="KW-1185">Reference proteome</keyword>
<protein>
    <submittedName>
        <fullName evidence="1">Uncharacterized protein</fullName>
    </submittedName>
</protein>
<reference evidence="1 2" key="1">
    <citation type="journal article" date="2020" name="ISME J.">
        <title>Comparative genomics reveals insights into cyanobacterial evolution and habitat adaptation.</title>
        <authorList>
            <person name="Chen M.Y."/>
            <person name="Teng W.K."/>
            <person name="Zhao L."/>
            <person name="Hu C.X."/>
            <person name="Zhou Y.K."/>
            <person name="Han B.P."/>
            <person name="Song L.R."/>
            <person name="Shu W.S."/>
        </authorList>
    </citation>
    <scope>NUCLEOTIDE SEQUENCE [LARGE SCALE GENOMIC DNA]</scope>
    <source>
        <strain evidence="1 2">FACHB-248</strain>
    </source>
</reference>
<name>A0ABR8GUH2_9CYAN</name>
<accession>A0ABR8GUH2</accession>
<gene>
    <name evidence="1" type="ORF">H6G81_20275</name>
</gene>
<dbReference type="Proteomes" id="UP000660380">
    <property type="component" value="Unassembled WGS sequence"/>
</dbReference>
<organism evidence="1 2">
    <name type="scientific">Scytonema hofmannii FACHB-248</name>
    <dbReference type="NCBI Taxonomy" id="1842502"/>
    <lineage>
        <taxon>Bacteria</taxon>
        <taxon>Bacillati</taxon>
        <taxon>Cyanobacteriota</taxon>
        <taxon>Cyanophyceae</taxon>
        <taxon>Nostocales</taxon>
        <taxon>Scytonemataceae</taxon>
        <taxon>Scytonema</taxon>
    </lineage>
</organism>
<sequence length="52" mass="5716">MVTDNSIVRSVQLMHYHQVAAGVDKKAEVLVDGGIRRGTDISPFKVNVCTMK</sequence>
<dbReference type="EMBL" id="JACJTA010000048">
    <property type="protein sequence ID" value="MBD2606803.1"/>
    <property type="molecule type" value="Genomic_DNA"/>
</dbReference>
<proteinExistence type="predicted"/>